<name>A0A4V2DCU9_9SPHI</name>
<dbReference type="AlphaFoldDB" id="A0A4V2DCU9"/>
<dbReference type="Proteomes" id="UP000292855">
    <property type="component" value="Unassembled WGS sequence"/>
</dbReference>
<keyword evidence="1" id="KW-0378">Hydrolase</keyword>
<evidence type="ECO:0000313" key="1">
    <source>
        <dbReference type="EMBL" id="RZF62748.1"/>
    </source>
</evidence>
<gene>
    <name evidence="1" type="ORF">EWE74_08150</name>
</gene>
<dbReference type="Pfam" id="PF09411">
    <property type="entry name" value="PagL"/>
    <property type="match status" value="1"/>
</dbReference>
<comment type="caution">
    <text evidence="1">The sequence shown here is derived from an EMBL/GenBank/DDBJ whole genome shotgun (WGS) entry which is preliminary data.</text>
</comment>
<dbReference type="GO" id="GO:0016787">
    <property type="term" value="F:hydrolase activity"/>
    <property type="evidence" value="ECO:0007669"/>
    <property type="project" value="UniProtKB-KW"/>
</dbReference>
<organism evidence="1 2">
    <name type="scientific">Sphingobacterium corticibacterium</name>
    <dbReference type="NCBI Taxonomy" id="2484746"/>
    <lineage>
        <taxon>Bacteria</taxon>
        <taxon>Pseudomonadati</taxon>
        <taxon>Bacteroidota</taxon>
        <taxon>Sphingobacteriia</taxon>
        <taxon>Sphingobacteriales</taxon>
        <taxon>Sphingobacteriaceae</taxon>
        <taxon>Sphingobacterium</taxon>
    </lineage>
</organism>
<accession>A0A4V2DCU9</accession>
<evidence type="ECO:0000313" key="2">
    <source>
        <dbReference type="Proteomes" id="UP000292855"/>
    </source>
</evidence>
<dbReference type="InterPro" id="IPR018550">
    <property type="entry name" value="Lipid-A_deacylase-rel"/>
</dbReference>
<dbReference type="EMBL" id="SGIT01000001">
    <property type="protein sequence ID" value="RZF62748.1"/>
    <property type="molecule type" value="Genomic_DNA"/>
</dbReference>
<protein>
    <submittedName>
        <fullName evidence="1">Acyloxyacyl hydrolase</fullName>
    </submittedName>
</protein>
<dbReference type="Gene3D" id="2.40.160.20">
    <property type="match status" value="1"/>
</dbReference>
<dbReference type="RefSeq" id="WP_130140973.1">
    <property type="nucleotide sequence ID" value="NZ_SGIT01000001.1"/>
</dbReference>
<keyword evidence="2" id="KW-1185">Reference proteome</keyword>
<proteinExistence type="predicted"/>
<reference evidence="1 2" key="1">
    <citation type="submission" date="2019-02" db="EMBL/GenBank/DDBJ databases">
        <authorList>
            <person name="Li Y."/>
        </authorList>
    </citation>
    <scope>NUCLEOTIDE SEQUENCE [LARGE SCALE GENOMIC DNA]</scope>
    <source>
        <strain evidence="1 2">30C10-4-7</strain>
    </source>
</reference>
<dbReference type="OrthoDB" id="627554at2"/>
<sequence length="420" mass="47333">MFIGIKSAFLQALCSCSLLLAVPIGTLAFGLDTLSVDTVYQLNGAGRFVHHLGLELRPGYILPNVPFYSGFNNQRKPIRNALSGHIKYAFRFPNGSLGDRIYAHTYQGIGVSFYNFGNRRELGNPKTVYFFQRSNITQLSLNTALDYEWNFGLSTGWKPHHFVHNPYNIAIGSKANAYLNAGLYVRWRLTPHTDLATGLDFTHFSNGNTNFPNAGLNMLGLKMGILYDFKKREPFTKHTKIPDSLRTSYPKHINYDLVLFGSWRRKGVDVMGQPVASPHQYPVLGMYFGPMYNISYRFRAGISLDAVYDGSANVYTKNYFSATMEEKFFKPSLDKQLAVGLSARAEYIMPIFTIGVGLGGNIMHKGGDLRGTYQTFALKIATTKNSFLHIGYNLKDFHEPNYLMLGLGYRFKNKAPSLLY</sequence>